<dbReference type="Proteomes" id="UP000326921">
    <property type="component" value="Chromosome"/>
</dbReference>
<evidence type="ECO:0000259" key="8">
    <source>
        <dbReference type="Pfam" id="PF07715"/>
    </source>
</evidence>
<keyword evidence="10" id="KW-1185">Reference proteome</keyword>
<comment type="similarity">
    <text evidence="7">Belongs to the TonB-dependent receptor family.</text>
</comment>
<dbReference type="Gene3D" id="2.40.170.20">
    <property type="entry name" value="TonB-dependent receptor, beta-barrel domain"/>
    <property type="match status" value="1"/>
</dbReference>
<dbReference type="KEGG" id="sphe:GFH32_16650"/>
<protein>
    <submittedName>
        <fullName evidence="9">SusC/RagA family TonB-linked outer membrane protein</fullName>
    </submittedName>
</protein>
<dbReference type="InterPro" id="IPR023997">
    <property type="entry name" value="TonB-dep_OMP_SusC/RagA_CS"/>
</dbReference>
<keyword evidence="2 7" id="KW-0813">Transport</keyword>
<keyword evidence="3 7" id="KW-1134">Transmembrane beta strand</keyword>
<gene>
    <name evidence="9" type="ORF">GFH32_16650</name>
</gene>
<dbReference type="NCBIfam" id="TIGR04056">
    <property type="entry name" value="OMP_RagA_SusC"/>
    <property type="match status" value="1"/>
</dbReference>
<evidence type="ECO:0000256" key="1">
    <source>
        <dbReference type="ARBA" id="ARBA00004571"/>
    </source>
</evidence>
<dbReference type="PROSITE" id="PS52016">
    <property type="entry name" value="TONB_DEPENDENT_REC_3"/>
    <property type="match status" value="1"/>
</dbReference>
<keyword evidence="4 7" id="KW-0812">Transmembrane</keyword>
<dbReference type="Pfam" id="PF13715">
    <property type="entry name" value="CarbopepD_reg_2"/>
    <property type="match status" value="1"/>
</dbReference>
<dbReference type="InterPro" id="IPR023996">
    <property type="entry name" value="TonB-dep_OMP_SusC/RagA"/>
</dbReference>
<dbReference type="FunFam" id="2.170.130.10:FF:000008">
    <property type="entry name" value="SusC/RagA family TonB-linked outer membrane protein"/>
    <property type="match status" value="1"/>
</dbReference>
<dbReference type="Pfam" id="PF07715">
    <property type="entry name" value="Plug"/>
    <property type="match status" value="1"/>
</dbReference>
<dbReference type="InterPro" id="IPR008969">
    <property type="entry name" value="CarboxyPept-like_regulatory"/>
</dbReference>
<sequence length="1000" mass="108747">MMNKHVKFSGGRVSIWICLLFLFVQFQVFAQQKISGKVTSQGSNLQGVVVKVKGGQAAAQTDNEGNFTIEASAGATLTFSYVGYQTRELTLNPSQSTVRIELNADEAEIDEVVVVGYGTQKAKDLTGAIATLKSESFKDQPILQAASALQGRVAGVSVSQNSGAPGGEAKIRIRGSNSISGSNDPLYIVDGVAMISFSLQALNPNDIETMDVLKDASATAVYGSRGANGVVIITTKKGKSGATKVSYDGFVNFNASPKQYDLLSASEYANMANLFARKTVFPDANNYQGPTTDWQSELFKKSSTQNHQVSLSGGGEKARFFVSGFLMDQNGTLVNTGQKRFGLRSNTDITVNDRVTVGINLFGQRTENHNNAQLFAKGNPIMASVVWAPTESIWEDEANGLYNRTGISPIWVNPYLTAMETNEDNFGNAANLNGNVKYRITDWLTFTSNVGLDMNLSKAASLGNDWVSPGNMRSSQSYSETYAFQNSNILTFNKRFNDAHELTVTAVEESTVSTSNNFLAAGSGLTSLSNGYYNLALNTSQSINSGYSKWSLLSFMGRANYSYKGKYLATVSFRRDGSSKFQPNNRWSNFPSFSLGWNLAEEQFIKDLNTFSSLKLRGGWGKTGNQAIGPYQTLGLMSPLNYAYGTTGSYLGYSIGNPAATDLRWETTEQVDVGLDVGLFNNRLNITADYYNKNTVDLLLPTQILRYLGGGELLSNVGEINNRGFDLGISATPIEKENFRWETSLNAGFNKNKVVSLRDGEDMFKLPRLGGGLINADFQVVKKGESLGSFYLIPWEGVHQVDDPSTGRKAGDYKYKDVDGNGSIGYEDMVIAGNATPTLQWGFNNHLTYKNFDLNIFIQGAGGHQIFNATYAAASIVSSDVLYPTLADVSNYWTTENPSNEWASPGSTAKAFVESTQFLQDADFARLKNLSLTYKLPNTFMKFAGASVTLSAQNLLTITKYKGLDPEASTTSASSDTNVGIDLGAYPSPKTYSVRLNLTF</sequence>
<name>A0A5Q0QIS2_9SPHI</name>
<dbReference type="PROSITE" id="PS00018">
    <property type="entry name" value="EF_HAND_1"/>
    <property type="match status" value="1"/>
</dbReference>
<evidence type="ECO:0000313" key="10">
    <source>
        <dbReference type="Proteomes" id="UP000326921"/>
    </source>
</evidence>
<comment type="subcellular location">
    <subcellularLocation>
        <location evidence="1 7">Cell outer membrane</location>
        <topology evidence="1 7">Multi-pass membrane protein</topology>
    </subcellularLocation>
</comment>
<keyword evidence="6 7" id="KW-0998">Cell outer membrane</keyword>
<reference evidence="9 10" key="1">
    <citation type="submission" date="2019-10" db="EMBL/GenBank/DDBJ databases">
        <authorList>
            <person name="Dong K."/>
        </authorList>
    </citation>
    <scope>NUCLEOTIDE SEQUENCE [LARGE SCALE GENOMIC DNA]</scope>
    <source>
        <strain evidence="10">dk4302</strain>
    </source>
</reference>
<evidence type="ECO:0000256" key="4">
    <source>
        <dbReference type="ARBA" id="ARBA00022692"/>
    </source>
</evidence>
<dbReference type="SUPFAM" id="SSF56935">
    <property type="entry name" value="Porins"/>
    <property type="match status" value="1"/>
</dbReference>
<keyword evidence="5 7" id="KW-0472">Membrane</keyword>
<evidence type="ECO:0000256" key="2">
    <source>
        <dbReference type="ARBA" id="ARBA00022448"/>
    </source>
</evidence>
<dbReference type="Gene3D" id="2.170.130.10">
    <property type="entry name" value="TonB-dependent receptor, plug domain"/>
    <property type="match status" value="1"/>
</dbReference>
<dbReference type="InterPro" id="IPR018247">
    <property type="entry name" value="EF_Hand_1_Ca_BS"/>
</dbReference>
<evidence type="ECO:0000256" key="3">
    <source>
        <dbReference type="ARBA" id="ARBA00022452"/>
    </source>
</evidence>
<dbReference type="InterPro" id="IPR012910">
    <property type="entry name" value="Plug_dom"/>
</dbReference>
<evidence type="ECO:0000256" key="7">
    <source>
        <dbReference type="PROSITE-ProRule" id="PRU01360"/>
    </source>
</evidence>
<evidence type="ECO:0000256" key="5">
    <source>
        <dbReference type="ARBA" id="ARBA00023136"/>
    </source>
</evidence>
<dbReference type="Gene3D" id="2.60.40.1120">
    <property type="entry name" value="Carboxypeptidase-like, regulatory domain"/>
    <property type="match status" value="1"/>
</dbReference>
<dbReference type="InterPro" id="IPR039426">
    <property type="entry name" value="TonB-dep_rcpt-like"/>
</dbReference>
<dbReference type="InterPro" id="IPR037066">
    <property type="entry name" value="Plug_dom_sf"/>
</dbReference>
<dbReference type="RefSeq" id="WP_153512679.1">
    <property type="nucleotide sequence ID" value="NZ_CP045652.1"/>
</dbReference>
<dbReference type="NCBIfam" id="TIGR04057">
    <property type="entry name" value="SusC_RagA_signa"/>
    <property type="match status" value="1"/>
</dbReference>
<proteinExistence type="inferred from homology"/>
<dbReference type="GO" id="GO:0009279">
    <property type="term" value="C:cell outer membrane"/>
    <property type="evidence" value="ECO:0007669"/>
    <property type="project" value="UniProtKB-SubCell"/>
</dbReference>
<evidence type="ECO:0000256" key="6">
    <source>
        <dbReference type="ARBA" id="ARBA00023237"/>
    </source>
</evidence>
<organism evidence="9 10">
    <name type="scientific">Sphingobacterium zhuxiongii</name>
    <dbReference type="NCBI Taxonomy" id="2662364"/>
    <lineage>
        <taxon>Bacteria</taxon>
        <taxon>Pseudomonadati</taxon>
        <taxon>Bacteroidota</taxon>
        <taxon>Sphingobacteriia</taxon>
        <taxon>Sphingobacteriales</taxon>
        <taxon>Sphingobacteriaceae</taxon>
        <taxon>Sphingobacterium</taxon>
    </lineage>
</organism>
<dbReference type="AlphaFoldDB" id="A0A5Q0QIS2"/>
<dbReference type="EMBL" id="CP045652">
    <property type="protein sequence ID" value="QGA27852.1"/>
    <property type="molecule type" value="Genomic_DNA"/>
</dbReference>
<accession>A0A5Q0QIS2</accession>
<dbReference type="SUPFAM" id="SSF49464">
    <property type="entry name" value="Carboxypeptidase regulatory domain-like"/>
    <property type="match status" value="1"/>
</dbReference>
<dbReference type="InterPro" id="IPR036942">
    <property type="entry name" value="Beta-barrel_TonB_sf"/>
</dbReference>
<feature type="domain" description="TonB-dependent receptor plug" evidence="8">
    <location>
        <begin position="122"/>
        <end position="230"/>
    </location>
</feature>
<evidence type="ECO:0000313" key="9">
    <source>
        <dbReference type="EMBL" id="QGA27852.1"/>
    </source>
</evidence>